<dbReference type="PROSITE" id="PS50293">
    <property type="entry name" value="TPR_REGION"/>
    <property type="match status" value="2"/>
</dbReference>
<keyword evidence="11" id="KW-0675">Receptor</keyword>
<protein>
    <submittedName>
        <fullName evidence="11">Mitochondrial import receptor subunit TOM70</fullName>
    </submittedName>
</protein>
<dbReference type="GO" id="GO:0005741">
    <property type="term" value="C:mitochondrial outer membrane"/>
    <property type="evidence" value="ECO:0007669"/>
    <property type="project" value="UniProtKB-SubCell"/>
</dbReference>
<dbReference type="SUPFAM" id="SSF48452">
    <property type="entry name" value="TPR-like"/>
    <property type="match status" value="2"/>
</dbReference>
<evidence type="ECO:0000256" key="5">
    <source>
        <dbReference type="ARBA" id="ARBA00022803"/>
    </source>
</evidence>
<evidence type="ECO:0000256" key="7">
    <source>
        <dbReference type="ARBA" id="ARBA00023128"/>
    </source>
</evidence>
<evidence type="ECO:0000256" key="4">
    <source>
        <dbReference type="ARBA" id="ARBA00022787"/>
    </source>
</evidence>
<evidence type="ECO:0000256" key="10">
    <source>
        <dbReference type="PROSITE-ProRule" id="PRU00339"/>
    </source>
</evidence>
<dbReference type="EMBL" id="KQ978192">
    <property type="protein sequence ID" value="KYM96548.1"/>
    <property type="molecule type" value="Genomic_DNA"/>
</dbReference>
<keyword evidence="5 10" id="KW-0802">TPR repeat</keyword>
<dbReference type="GO" id="GO:0030150">
    <property type="term" value="P:protein import into mitochondrial matrix"/>
    <property type="evidence" value="ECO:0007669"/>
    <property type="project" value="TreeGrafter"/>
</dbReference>
<dbReference type="InterPro" id="IPR011990">
    <property type="entry name" value="TPR-like_helical_dom_sf"/>
</dbReference>
<dbReference type="GO" id="GO:0045039">
    <property type="term" value="P:protein insertion into mitochondrial inner membrane"/>
    <property type="evidence" value="ECO:0007669"/>
    <property type="project" value="TreeGrafter"/>
</dbReference>
<keyword evidence="6" id="KW-1133">Transmembrane helix</keyword>
<evidence type="ECO:0000256" key="3">
    <source>
        <dbReference type="ARBA" id="ARBA00022737"/>
    </source>
</evidence>
<dbReference type="PANTHER" id="PTHR46208:SF1">
    <property type="entry name" value="MITOCHONDRIAL IMPORT RECEPTOR SUBUNIT TOM70"/>
    <property type="match status" value="1"/>
</dbReference>
<evidence type="ECO:0000256" key="2">
    <source>
        <dbReference type="ARBA" id="ARBA00022692"/>
    </source>
</evidence>
<evidence type="ECO:0000256" key="6">
    <source>
        <dbReference type="ARBA" id="ARBA00022989"/>
    </source>
</evidence>
<proteinExistence type="inferred from homology"/>
<dbReference type="GO" id="GO:0030943">
    <property type="term" value="F:mitochondrion targeting sequence binding"/>
    <property type="evidence" value="ECO:0007669"/>
    <property type="project" value="TreeGrafter"/>
</dbReference>
<dbReference type="AlphaFoldDB" id="A0A151IAS9"/>
<name>A0A151IAS9_9HYME</name>
<keyword evidence="12" id="KW-1185">Reference proteome</keyword>
<evidence type="ECO:0000256" key="8">
    <source>
        <dbReference type="ARBA" id="ARBA00023136"/>
    </source>
</evidence>
<feature type="non-terminal residue" evidence="11">
    <location>
        <position position="1"/>
    </location>
</feature>
<comment type="subcellular location">
    <subcellularLocation>
        <location evidence="1">Mitochondrion outer membrane</location>
        <topology evidence="1">Single-pass membrane protein</topology>
    </subcellularLocation>
</comment>
<keyword evidence="7" id="KW-0496">Mitochondrion</keyword>
<keyword evidence="4" id="KW-1000">Mitochondrion outer membrane</keyword>
<dbReference type="SMART" id="SM00028">
    <property type="entry name" value="TPR"/>
    <property type="match status" value="7"/>
</dbReference>
<feature type="repeat" description="TPR" evidence="10">
    <location>
        <begin position="6"/>
        <end position="39"/>
    </location>
</feature>
<dbReference type="Gene3D" id="1.25.40.10">
    <property type="entry name" value="Tetratricopeptide repeat domain"/>
    <property type="match status" value="2"/>
</dbReference>
<dbReference type="Proteomes" id="UP000078542">
    <property type="component" value="Unassembled WGS sequence"/>
</dbReference>
<evidence type="ECO:0000313" key="12">
    <source>
        <dbReference type="Proteomes" id="UP000078542"/>
    </source>
</evidence>
<gene>
    <name evidence="11" type="ORF">ALC62_12812</name>
</gene>
<dbReference type="PANTHER" id="PTHR46208">
    <property type="entry name" value="MITOCHONDRIAL IMPORT RECEPTOR SUBUNIT TOM70"/>
    <property type="match status" value="1"/>
</dbReference>
<dbReference type="Pfam" id="PF13414">
    <property type="entry name" value="TPR_11"/>
    <property type="match status" value="1"/>
</dbReference>
<accession>A0A151IAS9</accession>
<evidence type="ECO:0000313" key="11">
    <source>
        <dbReference type="EMBL" id="KYM96548.1"/>
    </source>
</evidence>
<dbReference type="STRING" id="456900.A0A151IAS9"/>
<keyword evidence="2" id="KW-0812">Transmembrane</keyword>
<feature type="repeat" description="TPR" evidence="10">
    <location>
        <begin position="283"/>
        <end position="316"/>
    </location>
</feature>
<organism evidence="11 12">
    <name type="scientific">Cyphomyrmex costatus</name>
    <dbReference type="NCBI Taxonomy" id="456900"/>
    <lineage>
        <taxon>Eukaryota</taxon>
        <taxon>Metazoa</taxon>
        <taxon>Ecdysozoa</taxon>
        <taxon>Arthropoda</taxon>
        <taxon>Hexapoda</taxon>
        <taxon>Insecta</taxon>
        <taxon>Pterygota</taxon>
        <taxon>Neoptera</taxon>
        <taxon>Endopterygota</taxon>
        <taxon>Hymenoptera</taxon>
        <taxon>Apocrita</taxon>
        <taxon>Aculeata</taxon>
        <taxon>Formicoidea</taxon>
        <taxon>Formicidae</taxon>
        <taxon>Myrmicinae</taxon>
        <taxon>Cyphomyrmex</taxon>
    </lineage>
</organism>
<evidence type="ECO:0000256" key="9">
    <source>
        <dbReference type="ARBA" id="ARBA00038030"/>
    </source>
</evidence>
<dbReference type="Pfam" id="PF00515">
    <property type="entry name" value="TPR_1"/>
    <property type="match status" value="1"/>
</dbReference>
<reference evidence="11 12" key="1">
    <citation type="submission" date="2016-03" db="EMBL/GenBank/DDBJ databases">
        <title>Cyphomyrmex costatus WGS genome.</title>
        <authorList>
            <person name="Nygaard S."/>
            <person name="Hu H."/>
            <person name="Boomsma J."/>
            <person name="Zhang G."/>
        </authorList>
    </citation>
    <scope>NUCLEOTIDE SEQUENCE [LARGE SCALE GENOMIC DNA]</scope>
    <source>
        <strain evidence="11">MS0001</strain>
        <tissue evidence="11">Whole body</tissue>
    </source>
</reference>
<keyword evidence="8" id="KW-0472">Membrane</keyword>
<dbReference type="GO" id="GO:0008320">
    <property type="term" value="F:protein transmembrane transporter activity"/>
    <property type="evidence" value="ECO:0007669"/>
    <property type="project" value="TreeGrafter"/>
</dbReference>
<sequence>TPLQTTQKYKNAGNVHFNTGKYNEAIAQYNKAIDICPKENVDDLAILYQNRAAAYEKLKRYNFVKADCSKALELNPRYIKALLRRARILVQLGDLEAALKDITTVCIYKNFSDETLLLKAKMILDKLVEHIPECTTHPRFYMPTTHIIEIYYIKTFCKDPILSRLKYPENIPEFFKKPLQALKNKEYQDIIPLCTEIIESSNFDTLPPSKLEVLLLRATFYFFWMNYNAAINDFEMILSSKDALRDIRVNALIKRANLHQEIKLQHLAFIDFELAIIINPSCCDIYYHRGLAYLRIDRFDEAKRDFDTAIEYNPNFSAAHMRKLHTNYYFALLNRDICLAEITVRAIEKAFDKYSNSPECVGCYILYAQVQKYAQQYQKADTYFIKAIEKNPDYAIAYLILWNCNLDDIEKYMNKALKLETCSVEGKTTCIEILRIFEIKRGNVKKAIKLSEKALAFCRTFKEMLYMYSVDIIHIYGNFTDHITYIIHFLQSYSRFIDTQNAEVTDKHISIDIDGPSKLLFLAAESEVKTSLCLI</sequence>
<comment type="similarity">
    <text evidence="9">Belongs to the Tom70 family.</text>
</comment>
<keyword evidence="3" id="KW-0677">Repeat</keyword>
<dbReference type="InterPro" id="IPR019734">
    <property type="entry name" value="TPR_rpt"/>
</dbReference>
<dbReference type="PROSITE" id="PS50005">
    <property type="entry name" value="TPR"/>
    <property type="match status" value="2"/>
</dbReference>
<evidence type="ECO:0000256" key="1">
    <source>
        <dbReference type="ARBA" id="ARBA00004572"/>
    </source>
</evidence>